<comment type="caution">
    <text evidence="2">The sequence shown here is derived from an EMBL/GenBank/DDBJ whole genome shotgun (WGS) entry which is preliminary data.</text>
</comment>
<organism evidence="2 3">
    <name type="scientific">Azospirillum brasilense</name>
    <dbReference type="NCBI Taxonomy" id="192"/>
    <lineage>
        <taxon>Bacteria</taxon>
        <taxon>Pseudomonadati</taxon>
        <taxon>Pseudomonadota</taxon>
        <taxon>Alphaproteobacteria</taxon>
        <taxon>Rhodospirillales</taxon>
        <taxon>Azospirillaceae</taxon>
        <taxon>Azospirillum</taxon>
    </lineage>
</organism>
<evidence type="ECO:0000313" key="2">
    <source>
        <dbReference type="EMBL" id="KAA0688379.1"/>
    </source>
</evidence>
<dbReference type="SUPFAM" id="SSF53474">
    <property type="entry name" value="alpha/beta-Hydrolases"/>
    <property type="match status" value="1"/>
</dbReference>
<reference evidence="2 3" key="1">
    <citation type="submission" date="2018-07" db="EMBL/GenBank/DDBJ databases">
        <title>Genome sequence of Roseomonas fauriae ATCC 49958.</title>
        <authorList>
            <person name="Sant'Anna F.H."/>
            <person name="Baldani J.I."/>
            <person name="Zilli J.E."/>
            <person name="Reis V.M."/>
            <person name="Hartmann A."/>
            <person name="Cruz L."/>
            <person name="de Souza E.M."/>
            <person name="de Oliveira Pedrosa F."/>
            <person name="Passaglia L.M.P."/>
        </authorList>
    </citation>
    <scope>NUCLEOTIDE SEQUENCE [LARGE SCALE GENOMIC DNA]</scope>
    <source>
        <strain evidence="2 3">ATCC 49958</strain>
    </source>
</reference>
<protein>
    <submittedName>
        <fullName evidence="2">Alpha/beta hydrolase</fullName>
    </submittedName>
</protein>
<dbReference type="PANTHER" id="PTHR43689">
    <property type="entry name" value="HYDROLASE"/>
    <property type="match status" value="1"/>
</dbReference>
<dbReference type="Pfam" id="PF01738">
    <property type="entry name" value="DLH"/>
    <property type="match status" value="1"/>
</dbReference>
<sequence>MPLLSAQIGETVDEAFAPVRLDTDRGTVDARLYPAPDGHPNGHKAAGTLGVIWLGGVGGGFDSPAHGLYPRLAKDLTAHGIASLRIRYRNPHALDEAVYDALCGLTFLGRMGIHHVALVGHSFGGAVAIQAAASNRGAVCTVVTLATQGLGTDAVADLRCPVLMIHGEADEALTPMCSIHVHRMAREPKKLVLMPGAGHCLDETAEAVCREVRDWLKAQLLAR</sequence>
<evidence type="ECO:0000313" key="3">
    <source>
        <dbReference type="Proteomes" id="UP000476837"/>
    </source>
</evidence>
<dbReference type="AlphaFoldDB" id="A0A6L3B5Z3"/>
<dbReference type="InterPro" id="IPR002925">
    <property type="entry name" value="Dienelactn_hydro"/>
</dbReference>
<dbReference type="InterPro" id="IPR029058">
    <property type="entry name" value="AB_hydrolase_fold"/>
</dbReference>
<gene>
    <name evidence="2" type="ORF">DS837_01215</name>
</gene>
<accession>A0A6L3B5Z3</accession>
<dbReference type="PANTHER" id="PTHR43689:SF8">
    <property type="entry name" value="ALPHA_BETA-HYDROLASES SUPERFAMILY PROTEIN"/>
    <property type="match status" value="1"/>
</dbReference>
<dbReference type="EMBL" id="QOKV01000001">
    <property type="protein sequence ID" value="KAA0688379.1"/>
    <property type="molecule type" value="Genomic_DNA"/>
</dbReference>
<dbReference type="Proteomes" id="UP000476837">
    <property type="component" value="Unassembled WGS sequence"/>
</dbReference>
<dbReference type="RefSeq" id="WP_149163088.1">
    <property type="nucleotide sequence ID" value="NZ_QOKV01000001.1"/>
</dbReference>
<dbReference type="Gene3D" id="3.40.50.1820">
    <property type="entry name" value="alpha/beta hydrolase"/>
    <property type="match status" value="1"/>
</dbReference>
<dbReference type="GO" id="GO:0016787">
    <property type="term" value="F:hydrolase activity"/>
    <property type="evidence" value="ECO:0007669"/>
    <property type="project" value="UniProtKB-KW"/>
</dbReference>
<feature type="domain" description="Dienelactone hydrolase" evidence="1">
    <location>
        <begin position="111"/>
        <end position="200"/>
    </location>
</feature>
<proteinExistence type="predicted"/>
<evidence type="ECO:0000259" key="1">
    <source>
        <dbReference type="Pfam" id="PF01738"/>
    </source>
</evidence>
<name>A0A6L3B5Z3_AZOBR</name>
<keyword evidence="2" id="KW-0378">Hydrolase</keyword>